<proteinExistence type="predicted"/>
<accession>A0ABD5RN53</accession>
<protein>
    <submittedName>
        <fullName evidence="1">SRPBCC family protein</fullName>
    </submittedName>
</protein>
<sequence>MREVEVSQFVAAPPTVVARVLTPRAVVAAEGSFDVREIATDGPDDETLVRAGRRGLSIVFAFEEQVDGVRYVQREGPLDELTTTITYRSENEGTRLTARSELSVGPSLVERAAAWKRRGELKRALRTLAEEC</sequence>
<reference evidence="1 2" key="1">
    <citation type="journal article" date="2019" name="Int. J. Syst. Evol. Microbiol.">
        <title>The Global Catalogue of Microorganisms (GCM) 10K type strain sequencing project: providing services to taxonomists for standard genome sequencing and annotation.</title>
        <authorList>
            <consortium name="The Broad Institute Genomics Platform"/>
            <consortium name="The Broad Institute Genome Sequencing Center for Infectious Disease"/>
            <person name="Wu L."/>
            <person name="Ma J."/>
        </authorList>
    </citation>
    <scope>NUCLEOTIDE SEQUENCE [LARGE SCALE GENOMIC DNA]</scope>
    <source>
        <strain evidence="1 2">CGMCC 1.12543</strain>
    </source>
</reference>
<dbReference type="SUPFAM" id="SSF55961">
    <property type="entry name" value="Bet v1-like"/>
    <property type="match status" value="1"/>
</dbReference>
<comment type="caution">
    <text evidence="1">The sequence shown here is derived from an EMBL/GenBank/DDBJ whole genome shotgun (WGS) entry which is preliminary data.</text>
</comment>
<evidence type="ECO:0000313" key="1">
    <source>
        <dbReference type="EMBL" id="MFC5971709.1"/>
    </source>
</evidence>
<evidence type="ECO:0000313" key="2">
    <source>
        <dbReference type="Proteomes" id="UP001596099"/>
    </source>
</evidence>
<dbReference type="Proteomes" id="UP001596099">
    <property type="component" value="Unassembled WGS sequence"/>
</dbReference>
<dbReference type="RefSeq" id="WP_247414596.1">
    <property type="nucleotide sequence ID" value="NZ_JALLGW010000001.1"/>
</dbReference>
<dbReference type="AlphaFoldDB" id="A0ABD5RN53"/>
<keyword evidence="2" id="KW-1185">Reference proteome</keyword>
<dbReference type="EMBL" id="JBHSQH010000001">
    <property type="protein sequence ID" value="MFC5971709.1"/>
    <property type="molecule type" value="Genomic_DNA"/>
</dbReference>
<name>A0ABD5RN53_9EURY</name>
<organism evidence="1 2">
    <name type="scientific">Halomarina salina</name>
    <dbReference type="NCBI Taxonomy" id="1872699"/>
    <lineage>
        <taxon>Archaea</taxon>
        <taxon>Methanobacteriati</taxon>
        <taxon>Methanobacteriota</taxon>
        <taxon>Stenosarchaea group</taxon>
        <taxon>Halobacteria</taxon>
        <taxon>Halobacteriales</taxon>
        <taxon>Natronomonadaceae</taxon>
        <taxon>Halomarina</taxon>
    </lineage>
</organism>
<gene>
    <name evidence="1" type="ORF">ACFPYI_10230</name>
</gene>